<organism evidence="4 5">
    <name type="scientific">Geobacillus stearothermophilus</name>
    <name type="common">Bacillus stearothermophilus</name>
    <dbReference type="NCBI Taxonomy" id="1422"/>
    <lineage>
        <taxon>Bacteria</taxon>
        <taxon>Bacillati</taxon>
        <taxon>Bacillota</taxon>
        <taxon>Bacilli</taxon>
        <taxon>Bacillales</taxon>
        <taxon>Anoxybacillaceae</taxon>
        <taxon>Geobacillus</taxon>
    </lineage>
</organism>
<dbReference type="PROSITE" id="PS51781">
    <property type="entry name" value="SH3B"/>
    <property type="match status" value="2"/>
</dbReference>
<accession>A0A150MML0</accession>
<dbReference type="PANTHER" id="PTHR34408:SF1">
    <property type="entry name" value="GLYCOSYL HYDROLASE FAMILY 19 DOMAIN-CONTAINING PROTEIN HI_1415"/>
    <property type="match status" value="1"/>
</dbReference>
<evidence type="ECO:0000313" key="5">
    <source>
        <dbReference type="Proteomes" id="UP000075424"/>
    </source>
</evidence>
<evidence type="ECO:0000256" key="2">
    <source>
        <dbReference type="SAM" id="SignalP"/>
    </source>
</evidence>
<keyword evidence="1" id="KW-0175">Coiled coil</keyword>
<proteinExistence type="predicted"/>
<feature type="chain" id="PRO_5007564738" description="SH3b domain-containing protein" evidence="2">
    <location>
        <begin position="34"/>
        <end position="227"/>
    </location>
</feature>
<feature type="domain" description="SH3b" evidence="3">
    <location>
        <begin position="159"/>
        <end position="227"/>
    </location>
</feature>
<dbReference type="SMART" id="SM00287">
    <property type="entry name" value="SH3b"/>
    <property type="match status" value="2"/>
</dbReference>
<evidence type="ECO:0000313" key="4">
    <source>
        <dbReference type="EMBL" id="KYD25592.1"/>
    </source>
</evidence>
<feature type="coiled-coil region" evidence="1">
    <location>
        <begin position="50"/>
        <end position="77"/>
    </location>
</feature>
<dbReference type="AlphaFoldDB" id="A0A150MML0"/>
<dbReference type="PATRIC" id="fig|1422.18.peg.204"/>
<sequence length="227" mass="24331">MNMMKRKAKWAVAASLAVGMTAGALLFTPSAMKASEEVVLASVDWVTSQLNPMKNDIANLKAQLAAQQQQIQQLQQQLASKPASPSLPSVVYVVKNNAAVRSGASTSYRVITYKQAGASLQVVGAHLTSQGLWYNIILSSSLKGWIYSGDVSTSAVSSDSTKHVIATAAVNIRKGATTSYPIIATVPKGTEMVYIQPFTNSKGEKWYNVQLSDGRQGWMAAEFGEVK</sequence>
<protein>
    <recommendedName>
        <fullName evidence="3">SH3b domain-containing protein</fullName>
    </recommendedName>
</protein>
<dbReference type="Proteomes" id="UP000075424">
    <property type="component" value="Unassembled WGS sequence"/>
</dbReference>
<gene>
    <name evidence="4" type="ORF">B4109_2707</name>
</gene>
<dbReference type="Gene3D" id="2.30.30.40">
    <property type="entry name" value="SH3 Domains"/>
    <property type="match status" value="2"/>
</dbReference>
<name>A0A150MML0_GEOSE</name>
<dbReference type="InterPro" id="IPR052354">
    <property type="entry name" value="Cell_Wall_Dynamics_Protein"/>
</dbReference>
<comment type="caution">
    <text evidence="4">The sequence shown here is derived from an EMBL/GenBank/DDBJ whole genome shotgun (WGS) entry which is preliminary data.</text>
</comment>
<dbReference type="Pfam" id="PF08239">
    <property type="entry name" value="SH3_3"/>
    <property type="match status" value="2"/>
</dbReference>
<evidence type="ECO:0000259" key="3">
    <source>
        <dbReference type="PROSITE" id="PS51781"/>
    </source>
</evidence>
<reference evidence="4 5" key="1">
    <citation type="submission" date="2016-01" db="EMBL/GenBank/DDBJ databases">
        <title>Draft Genome Sequences of Seven Thermophilic Sporeformers Isolated from Foods.</title>
        <authorList>
            <person name="Berendsen E.M."/>
            <person name="Wells-Bennik M.H."/>
            <person name="Krawcyk A.O."/>
            <person name="De Jong A."/>
            <person name="Holsappel S."/>
            <person name="Eijlander R.T."/>
            <person name="Kuipers O.P."/>
        </authorList>
    </citation>
    <scope>NUCLEOTIDE SEQUENCE [LARGE SCALE GENOMIC DNA]</scope>
    <source>
        <strain evidence="4 5">B4109</strain>
    </source>
</reference>
<feature type="domain" description="SH3b" evidence="3">
    <location>
        <begin position="88"/>
        <end position="155"/>
    </location>
</feature>
<evidence type="ECO:0000256" key="1">
    <source>
        <dbReference type="SAM" id="Coils"/>
    </source>
</evidence>
<keyword evidence="2" id="KW-0732">Signal</keyword>
<dbReference type="EMBL" id="LQYV01000081">
    <property type="protein sequence ID" value="KYD25592.1"/>
    <property type="molecule type" value="Genomic_DNA"/>
</dbReference>
<dbReference type="PANTHER" id="PTHR34408">
    <property type="entry name" value="FAMILY PROTEIN, PUTATIVE-RELATED"/>
    <property type="match status" value="1"/>
</dbReference>
<dbReference type="InterPro" id="IPR003646">
    <property type="entry name" value="SH3-like_bac-type"/>
</dbReference>
<feature type="signal peptide" evidence="2">
    <location>
        <begin position="1"/>
        <end position="33"/>
    </location>
</feature>